<organism evidence="1 2">
    <name type="scientific">Donghicola eburneus</name>
    <dbReference type="NCBI Taxonomy" id="393278"/>
    <lineage>
        <taxon>Bacteria</taxon>
        <taxon>Pseudomonadati</taxon>
        <taxon>Pseudomonadota</taxon>
        <taxon>Alphaproteobacteria</taxon>
        <taxon>Rhodobacterales</taxon>
        <taxon>Roseobacteraceae</taxon>
        <taxon>Donghicola</taxon>
    </lineage>
</organism>
<reference evidence="2" key="1">
    <citation type="submission" date="2016-09" db="EMBL/GenBank/DDBJ databases">
        <authorList>
            <person name="Wibberg D."/>
        </authorList>
    </citation>
    <scope>NUCLEOTIDE SEQUENCE [LARGE SCALE GENOMIC DNA]</scope>
</reference>
<proteinExistence type="predicted"/>
<protein>
    <submittedName>
        <fullName evidence="1">Uncharacterized protein</fullName>
    </submittedName>
</protein>
<dbReference type="EMBL" id="FMJB01000064">
    <property type="protein sequence ID" value="SCM69433.1"/>
    <property type="molecule type" value="Genomic_DNA"/>
</dbReference>
<dbReference type="Proteomes" id="UP000184085">
    <property type="component" value="Unassembled WGS sequence"/>
</dbReference>
<dbReference type="AlphaFoldDB" id="A0A1M4N3K7"/>
<keyword evidence="2" id="KW-1185">Reference proteome</keyword>
<accession>A0A1M4N3K7</accession>
<gene>
    <name evidence="1" type="ORF">KARMA_3672</name>
</gene>
<evidence type="ECO:0000313" key="2">
    <source>
        <dbReference type="Proteomes" id="UP000184085"/>
    </source>
</evidence>
<sequence>MRPAFSPERDALFLPKAPLRHVPSEDMPIMPCAFEPLGSGGEVFGKLP</sequence>
<name>A0A1M4N3K7_9RHOB</name>
<evidence type="ECO:0000313" key="1">
    <source>
        <dbReference type="EMBL" id="SCM69433.1"/>
    </source>
</evidence>